<sequence>MSEKRTSIVRMNGKTYSSWEFQFWMFVKGKELWNQLDGSSMVPADPIKLGSWESKDAKVVSWLLSSIEPHMVNNLHPFNTAKEMWDLLRWIYHQDNSTQQFQLQLDIGNYR</sequence>
<dbReference type="AlphaFoldDB" id="A0A6M2F9W8"/>
<organism evidence="1">
    <name type="scientific">Populus davidiana</name>
    <dbReference type="NCBI Taxonomy" id="266767"/>
    <lineage>
        <taxon>Eukaryota</taxon>
        <taxon>Viridiplantae</taxon>
        <taxon>Streptophyta</taxon>
        <taxon>Embryophyta</taxon>
        <taxon>Tracheophyta</taxon>
        <taxon>Spermatophyta</taxon>
        <taxon>Magnoliopsida</taxon>
        <taxon>eudicotyledons</taxon>
        <taxon>Gunneridae</taxon>
        <taxon>Pentapetalae</taxon>
        <taxon>rosids</taxon>
        <taxon>fabids</taxon>
        <taxon>Malpighiales</taxon>
        <taxon>Salicaceae</taxon>
        <taxon>Saliceae</taxon>
        <taxon>Populus</taxon>
    </lineage>
</organism>
<evidence type="ECO:0008006" key="2">
    <source>
        <dbReference type="Google" id="ProtNLM"/>
    </source>
</evidence>
<dbReference type="Pfam" id="PF14223">
    <property type="entry name" value="Retrotran_gag_2"/>
    <property type="match status" value="1"/>
</dbReference>
<dbReference type="PANTHER" id="PTHR37610:SF77">
    <property type="entry name" value="INTEGRASE CATALYTIC DOMAIN-CONTAINING PROTEIN"/>
    <property type="match status" value="1"/>
</dbReference>
<dbReference type="PANTHER" id="PTHR37610">
    <property type="entry name" value="CCHC-TYPE DOMAIN-CONTAINING PROTEIN"/>
    <property type="match status" value="1"/>
</dbReference>
<reference evidence="1" key="1">
    <citation type="submission" date="2020-03" db="EMBL/GenBank/DDBJ databases">
        <authorList>
            <person name="Zhang R."/>
        </authorList>
    </citation>
    <scope>NUCLEOTIDE SEQUENCE</scope>
</reference>
<evidence type="ECO:0000313" key="1">
    <source>
        <dbReference type="EMBL" id="NUU94310.1"/>
    </source>
</evidence>
<name>A0A6M2F9W8_9ROSI</name>
<proteinExistence type="predicted"/>
<dbReference type="EMBL" id="GILB01013977">
    <property type="protein sequence ID" value="NUU94310.1"/>
    <property type="molecule type" value="Transcribed_RNA"/>
</dbReference>
<accession>A0A6M2F9W8</accession>
<protein>
    <recommendedName>
        <fullName evidence="2">Retrotransposon Copia-like N-terminal domain-containing protein</fullName>
    </recommendedName>
</protein>